<evidence type="ECO:0000256" key="1">
    <source>
        <dbReference type="ARBA" id="ARBA00023239"/>
    </source>
</evidence>
<dbReference type="InterPro" id="IPR020625">
    <property type="entry name" value="Schiff_base-form_aldolases_AS"/>
</dbReference>
<reference evidence="6 7" key="1">
    <citation type="submission" date="2015-01" db="EMBL/GenBank/DDBJ databases">
        <title>Draft genome sequence of Leucobacter komagatae strain VKM ST2845.</title>
        <authorList>
            <person name="Karlyshev A.V."/>
            <person name="Kudryashova E.B."/>
        </authorList>
    </citation>
    <scope>NUCLEOTIDE SEQUENCE [LARGE SCALE GENOMIC DNA]</scope>
    <source>
        <strain evidence="6 7">VKM ST2845</strain>
    </source>
</reference>
<feature type="active site" description="Proton donor/acceptor" evidence="4">
    <location>
        <position position="139"/>
    </location>
</feature>
<name>A0A0D0I1R1_9MICO</name>
<gene>
    <name evidence="6" type="ORF">SD72_00080</name>
</gene>
<dbReference type="GO" id="GO:0008747">
    <property type="term" value="F:N-acetylneuraminate lyase activity"/>
    <property type="evidence" value="ECO:0007669"/>
    <property type="project" value="TreeGrafter"/>
</dbReference>
<dbReference type="GO" id="GO:0019262">
    <property type="term" value="P:N-acetylneuraminate catabolic process"/>
    <property type="evidence" value="ECO:0007669"/>
    <property type="project" value="TreeGrafter"/>
</dbReference>
<dbReference type="OrthoDB" id="9778880at2"/>
<dbReference type="InterPro" id="IPR002220">
    <property type="entry name" value="DapA-like"/>
</dbReference>
<evidence type="ECO:0000313" key="6">
    <source>
        <dbReference type="EMBL" id="KIP53671.1"/>
    </source>
</evidence>
<keyword evidence="7" id="KW-1185">Reference proteome</keyword>
<dbReference type="SMART" id="SM01130">
    <property type="entry name" value="DHDPS"/>
    <property type="match status" value="1"/>
</dbReference>
<feature type="binding site" evidence="5">
    <location>
        <position position="51"/>
    </location>
    <ligand>
        <name>pyruvate</name>
        <dbReference type="ChEBI" id="CHEBI:15361"/>
    </ligand>
</feature>
<comment type="caution">
    <text evidence="6">The sequence shown here is derived from an EMBL/GenBank/DDBJ whole genome shotgun (WGS) entry which is preliminary data.</text>
</comment>
<dbReference type="Pfam" id="PF00701">
    <property type="entry name" value="DHDPS"/>
    <property type="match status" value="1"/>
</dbReference>
<dbReference type="Gene3D" id="3.20.20.70">
    <property type="entry name" value="Aldolase class I"/>
    <property type="match status" value="1"/>
</dbReference>
<evidence type="ECO:0000256" key="2">
    <source>
        <dbReference type="ARBA" id="ARBA00023270"/>
    </source>
</evidence>
<keyword evidence="1 3" id="KW-0456">Lyase</keyword>
<sequence length="317" mass="34030">MDRNDVQWRGYYAALPTPFTESGNLDLDSLQKATELFIDQGAHGLLVNGSTGEWTSQSHSERKAVAESVIAAADGRVPVLVSATSAELAASVDLIRHATAAGADSVLLTPPPGARLTDSELDWYYRKAFGETELPCWLYNFPQESNSSLSVPLIERLAAIENVVAIKQSTPDDREFYATIRAVGEELVVFGHMLSRIGLALIHSGQGGDGHFGSGMPLGEQMPQFFELAWRGELEEAAAIADRFEALMGAIRQGSDGYNWRFGGMQAALKAVMNLQGQPGGYPRKPKLPIADAVSLDKMAAALIEAGLAVAGPRSEK</sequence>
<keyword evidence="2" id="KW-0704">Schiff base</keyword>
<evidence type="ECO:0000256" key="3">
    <source>
        <dbReference type="PIRNR" id="PIRNR001365"/>
    </source>
</evidence>
<dbReference type="SUPFAM" id="SSF51569">
    <property type="entry name" value="Aldolase"/>
    <property type="match status" value="1"/>
</dbReference>
<dbReference type="PANTHER" id="PTHR42849:SF1">
    <property type="entry name" value="N-ACETYLNEURAMINATE LYASE"/>
    <property type="match status" value="1"/>
</dbReference>
<feature type="active site" description="Schiff-base intermediate with substrate" evidence="4">
    <location>
        <position position="167"/>
    </location>
</feature>
<evidence type="ECO:0000256" key="4">
    <source>
        <dbReference type="PIRSR" id="PIRSR001365-1"/>
    </source>
</evidence>
<dbReference type="InterPro" id="IPR013785">
    <property type="entry name" value="Aldolase_TIM"/>
</dbReference>
<evidence type="ECO:0000256" key="5">
    <source>
        <dbReference type="PIRSR" id="PIRSR001365-2"/>
    </source>
</evidence>
<dbReference type="GO" id="GO:0005829">
    <property type="term" value="C:cytosol"/>
    <property type="evidence" value="ECO:0007669"/>
    <property type="project" value="TreeGrafter"/>
</dbReference>
<comment type="similarity">
    <text evidence="3">Belongs to the DapA family.</text>
</comment>
<accession>A0A0D0I1R1</accession>
<dbReference type="RefSeq" id="WP_042542407.1">
    <property type="nucleotide sequence ID" value="NZ_JXSQ01000001.1"/>
</dbReference>
<dbReference type="PROSITE" id="PS00666">
    <property type="entry name" value="DHDPS_2"/>
    <property type="match status" value="1"/>
</dbReference>
<dbReference type="EMBL" id="JXSQ01000001">
    <property type="protein sequence ID" value="KIP53671.1"/>
    <property type="molecule type" value="Genomic_DNA"/>
</dbReference>
<organism evidence="6 7">
    <name type="scientific">Leucobacter komagatae</name>
    <dbReference type="NCBI Taxonomy" id="55969"/>
    <lineage>
        <taxon>Bacteria</taxon>
        <taxon>Bacillati</taxon>
        <taxon>Actinomycetota</taxon>
        <taxon>Actinomycetes</taxon>
        <taxon>Micrococcales</taxon>
        <taxon>Microbacteriaceae</taxon>
        <taxon>Leucobacter</taxon>
    </lineage>
</organism>
<dbReference type="PIRSF" id="PIRSF001365">
    <property type="entry name" value="DHDPS"/>
    <property type="match status" value="1"/>
</dbReference>
<dbReference type="CDD" id="cd00408">
    <property type="entry name" value="DHDPS-like"/>
    <property type="match status" value="1"/>
</dbReference>
<protein>
    <recommendedName>
        <fullName evidence="8">4-hydroxy-tetrahydrodipicolinate synthase</fullName>
    </recommendedName>
</protein>
<evidence type="ECO:0000313" key="7">
    <source>
        <dbReference type="Proteomes" id="UP000032120"/>
    </source>
</evidence>
<dbReference type="PANTHER" id="PTHR42849">
    <property type="entry name" value="N-ACETYLNEURAMINATE LYASE"/>
    <property type="match status" value="1"/>
</dbReference>
<proteinExistence type="inferred from homology"/>
<dbReference type="PRINTS" id="PR00146">
    <property type="entry name" value="DHPICSNTHASE"/>
</dbReference>
<evidence type="ECO:0008006" key="8">
    <source>
        <dbReference type="Google" id="ProtNLM"/>
    </source>
</evidence>
<dbReference type="Proteomes" id="UP000032120">
    <property type="component" value="Unassembled WGS sequence"/>
</dbReference>
<dbReference type="AlphaFoldDB" id="A0A0D0I1R1"/>